<proteinExistence type="predicted"/>
<evidence type="ECO:0000313" key="3">
    <source>
        <dbReference type="Proteomes" id="UP000789595"/>
    </source>
</evidence>
<feature type="compositionally biased region" description="Basic and acidic residues" evidence="1">
    <location>
        <begin position="791"/>
        <end position="800"/>
    </location>
</feature>
<gene>
    <name evidence="2" type="ORF">PECAL_2P10900</name>
</gene>
<organism evidence="2 3">
    <name type="scientific">Pelagomonas calceolata</name>
    <dbReference type="NCBI Taxonomy" id="35677"/>
    <lineage>
        <taxon>Eukaryota</taxon>
        <taxon>Sar</taxon>
        <taxon>Stramenopiles</taxon>
        <taxon>Ochrophyta</taxon>
        <taxon>Pelagophyceae</taxon>
        <taxon>Pelagomonadales</taxon>
        <taxon>Pelagomonadaceae</taxon>
        <taxon>Pelagomonas</taxon>
    </lineage>
</organism>
<evidence type="ECO:0000256" key="1">
    <source>
        <dbReference type="SAM" id="MobiDB-lite"/>
    </source>
</evidence>
<protein>
    <submittedName>
        <fullName evidence="2">Uncharacterized protein</fullName>
    </submittedName>
</protein>
<comment type="caution">
    <text evidence="2">The sequence shown here is derived from an EMBL/GenBank/DDBJ whole genome shotgun (WGS) entry which is preliminary data.</text>
</comment>
<feature type="compositionally biased region" description="Acidic residues" evidence="1">
    <location>
        <begin position="447"/>
        <end position="456"/>
    </location>
</feature>
<dbReference type="OrthoDB" id="194929at2759"/>
<name>A0A8J2SJG2_9STRA</name>
<sequence length="1564" mass="174692">MSQLAGYAGRAVTLADLEPRSTSAPLGERRPTVVEPAAIPSTLLTYDGNEESRSDAYGKFAATIFPDVDPKNTGRALQRSLKKKKKTRRPAQTQLTIGSVASEASNARGAGKALSRKFEDAMSIADQRDPRDKSIGETLGRLARQNRDAPEAARDYLECCSAVANAFAERKKLSAEAEADAASAQSMGVTSHLWKNARDDLGACVFEQKWADQVCSELVAQVTVGCLEHGRLVDSLRERFGSVFDRVCRLHSDALWQLDKACGEISSSKDRIEELEQLRRDDKVNLEREKREALQDANNNHSDQLLELNKKDNEQRQANRKLKETVKSLNGIFQDMQRDKDLVNKGDMRNVMRGQKEELAALREEVEELRHCKKDSMRVPVLEKTIQSMHRAQEALEAKLKDREAIVAMYQEKEAAKLREEELAKERQAQKEGELAALERDGHLEKEPEEELDDAEEDPLANVLCIKCGKSLSDMANIREAIVGPEPEPPRLVCHGYRLLLPPLGGERPPRSITWVRRCMRAIIGALLRDHASHGPQQEGRARFPEFAYAFFEPPRKYLDSLHSTERREAIKVADDDRWGLYYGAKMLSRESDEAKLFWSLLDESHGGDFLAFYLYCNELIQTTAGVVLNAQGCVFANTYYELKEKVKEFEAHAKMRKKVGANPADPPWDRLAAISDADALALGGQQCVWLPLVDALEATEKVLQKGNPRLREGALKATRDIAVEAEGRSSKWGAKQLECVDMALWLRVLTHLYREEQAHRRAAVRLMFETALAGTIAVHAPDYGTGRTPEAPERNDDPKAPPPCVDLPQFVAIVRTLLPDASTTYAAALYREAHEASKGNVDYEVFLDTCEKQRFFARALALPHHARSPRDFPLPLEARRQLGGLVQMRARMMSNLMDRVEGTLADHARSRFKFLRAQFDTALEVASDNAVGDVDGMQPLAAYRRLLQLCIDHRLRSYELGSDYPEGSGCGGFAKRLYTNQMTPGDFVMNILQELRSMELVLVDFKEPQAWTMVQRLQTTLAVSRVNKSWKRRQERENGAPQSIRLRMRKGYMSGRGSIKEREIRRPSSDILGRVGLIYEWWFMLQTNFVDVVHGYHLQRFGVASLAERELHDLFLNCRERSGLLPRLRIFCLLAGVRQGDLPAVSFLQPGSLGSTLDLLADAKARQENTIQRRSGDALEFYVNAILLIRKNCDLDPDGPLFPETHASGTDANRCGFWLAPLELLEKTAHQLLDARLGENSREMDIIVGEMELLRQYDDQGDVDAFLHMLLRHWATAVEDRVEKAAEAVKPPQPKEEDDSAQTVSVGAAEALRSTEGFARTRVILGVAEDSEDALAVERQRFANARAYGQALIAIEGGGAVKEKLSEEAACAAALEKTARGDMSGAWVRTRSAPATGQLFFDAQSAATQLLQAWDAYQQVMADFLDEFEVSFMEGYEGEVEKTRGFVYEANMALDKLRKEDWMSGTTVALFQVMNGAWGRARDAFDAVHALRSAQAAHVARQLSEGRCVEEELDADLVPVAGWTAALEFLRDAWVLGSSSKVVPVARAIDLDAVAKAAGDSDG</sequence>
<feature type="region of interest" description="Disordered" evidence="1">
    <location>
        <begin position="290"/>
        <end position="320"/>
    </location>
</feature>
<feature type="region of interest" description="Disordered" evidence="1">
    <location>
        <begin position="12"/>
        <end position="34"/>
    </location>
</feature>
<feature type="compositionally biased region" description="Basic and acidic residues" evidence="1">
    <location>
        <begin position="421"/>
        <end position="446"/>
    </location>
</feature>
<feature type="region of interest" description="Disordered" evidence="1">
    <location>
        <begin position="421"/>
        <end position="456"/>
    </location>
</feature>
<dbReference type="EMBL" id="CAKKNE010000002">
    <property type="protein sequence ID" value="CAH0368042.1"/>
    <property type="molecule type" value="Genomic_DNA"/>
</dbReference>
<evidence type="ECO:0000313" key="2">
    <source>
        <dbReference type="EMBL" id="CAH0368042.1"/>
    </source>
</evidence>
<feature type="compositionally biased region" description="Basic and acidic residues" evidence="1">
    <location>
        <begin position="308"/>
        <end position="320"/>
    </location>
</feature>
<reference evidence="2" key="1">
    <citation type="submission" date="2021-11" db="EMBL/GenBank/DDBJ databases">
        <authorList>
            <consortium name="Genoscope - CEA"/>
            <person name="William W."/>
        </authorList>
    </citation>
    <scope>NUCLEOTIDE SEQUENCE</scope>
</reference>
<dbReference type="PANTHER" id="PTHR39867">
    <property type="entry name" value="HELICASE ATP-BINDING DOMAIN-CONTAINING PROTEIN"/>
    <property type="match status" value="1"/>
</dbReference>
<keyword evidence="3" id="KW-1185">Reference proteome</keyword>
<accession>A0A8J2SJG2</accession>
<dbReference type="Proteomes" id="UP000789595">
    <property type="component" value="Unassembled WGS sequence"/>
</dbReference>
<dbReference type="PANTHER" id="PTHR39867:SF1">
    <property type="entry name" value="HELICASE ATP-BINDING DOMAIN-CONTAINING PROTEIN"/>
    <property type="match status" value="1"/>
</dbReference>
<feature type="region of interest" description="Disordered" evidence="1">
    <location>
        <begin position="782"/>
        <end position="803"/>
    </location>
</feature>